<sequence length="859" mass="97727">MASEERSLINPVRGKLARFCGELHDSESCPDSGARASRMPVEEDYGRRQITLQQHASQSPVPPSLQCPVGCIPASADHRYASDKSLLDPADRYGDRFATERGGSDRLPSGERYQGVSERYPLGERPQTSVSSERLQPADERAQLQAERYHYATCQRYPERYTPVGSLDRYHTHTIDRYSRTSTPTDRYHAVAVDKDKAAAADRYTPIERENFGTNDRHSSAQSVCSIERYTPTERHRSANKIRERSASSDRKTERYQQYQNRYDQYVPERFPAIPCPERFATQERNERVPFTQVPYMEPPSPAPASDRFVPPPPLSPENTPSPDCFPNNAFPSPTNTVPPPPERFIPPPPLSPSPTEKYSPKKVERYDKQQRYQDRYDRYHHDARYKDRNQYYPTNERYHVNGPDRFVTNDRYIPPNAHMPVERYVPQQQEPYYNTYQSYERYTTKFNANDPYMRRDLAYHYRLPLPYPSNQYQRVRYSHMGTPNRVKCCQYQDGYQLSKSSPGSSSSSSVTSQGKDLHQKEVPPCVNNSSLQEMQCQSYQTCAYQQEKGTQCGKECVGFVSPNLRAKGQCRHSICASPSVEYVGASGGRHVCATPPPRGSIGSADGSVCNENCCTRRAQNSLTVAVWCYLRWRRYRESVGHGDVVRVSTEVQDRLPVEISVSGAQENGTVFVPGEADGITRLFSVRVSHTFERKQIGSAGLFEAIRWCEGAQRPAGPYDGATAIRREDTRRGIILSDAEKSTATTVWGGEKTRGHARGSRPHSIFIFHEGRNIQDVQSLFLVACKLRRKRGNFHPDRGARVYVRVSVGLAPSRSIPEALLRRGPHDHQSEKSESVVNAKRGLRGRRRRRSRQESLPTA</sequence>
<feature type="compositionally biased region" description="Basic and acidic residues" evidence="2">
    <location>
        <begin position="359"/>
        <end position="370"/>
    </location>
</feature>
<feature type="region of interest" description="Disordered" evidence="2">
    <location>
        <begin position="823"/>
        <end position="859"/>
    </location>
</feature>
<protein>
    <submittedName>
        <fullName evidence="3">Uncharacterized protein</fullName>
    </submittedName>
</protein>
<feature type="compositionally biased region" description="Basic and acidic residues" evidence="2">
    <location>
        <begin position="823"/>
        <end position="834"/>
    </location>
</feature>
<feature type="region of interest" description="Disordered" evidence="2">
    <location>
        <begin position="208"/>
        <end position="256"/>
    </location>
</feature>
<dbReference type="AlphaFoldDB" id="A0A8J6HBX2"/>
<dbReference type="EMBL" id="JABDTM020026657">
    <property type="protein sequence ID" value="KAH0811663.1"/>
    <property type="molecule type" value="Genomic_DNA"/>
</dbReference>
<evidence type="ECO:0000313" key="4">
    <source>
        <dbReference type="Proteomes" id="UP000719412"/>
    </source>
</evidence>
<reference evidence="3" key="2">
    <citation type="submission" date="2021-08" db="EMBL/GenBank/DDBJ databases">
        <authorList>
            <person name="Eriksson T."/>
        </authorList>
    </citation>
    <scope>NUCLEOTIDE SEQUENCE</scope>
    <source>
        <strain evidence="3">Stoneville</strain>
        <tissue evidence="3">Whole head</tissue>
    </source>
</reference>
<reference evidence="3" key="1">
    <citation type="journal article" date="2020" name="J Insects Food Feed">
        <title>The yellow mealworm (Tenebrio molitor) genome: a resource for the emerging insects as food and feed industry.</title>
        <authorList>
            <person name="Eriksson T."/>
            <person name="Andere A."/>
            <person name="Kelstrup H."/>
            <person name="Emery V."/>
            <person name="Picard C."/>
        </authorList>
    </citation>
    <scope>NUCLEOTIDE SEQUENCE</scope>
    <source>
        <strain evidence="3">Stoneville</strain>
        <tissue evidence="3">Whole head</tissue>
    </source>
</reference>
<name>A0A8J6HBX2_TENMO</name>
<evidence type="ECO:0000313" key="3">
    <source>
        <dbReference type="EMBL" id="KAH0811663.1"/>
    </source>
</evidence>
<dbReference type="GO" id="GO:0050708">
    <property type="term" value="P:regulation of protein secretion"/>
    <property type="evidence" value="ECO:0007669"/>
    <property type="project" value="TreeGrafter"/>
</dbReference>
<feature type="compositionally biased region" description="Basic and acidic residues" evidence="2">
    <location>
        <begin position="208"/>
        <end position="219"/>
    </location>
</feature>
<dbReference type="InterPro" id="IPR051512">
    <property type="entry name" value="Inactive_Rhomboid"/>
</dbReference>
<dbReference type="GO" id="GO:0042058">
    <property type="term" value="P:regulation of epidermal growth factor receptor signaling pathway"/>
    <property type="evidence" value="ECO:0007669"/>
    <property type="project" value="TreeGrafter"/>
</dbReference>
<feature type="compositionally biased region" description="Basic and acidic residues" evidence="2">
    <location>
        <begin position="231"/>
        <end position="255"/>
    </location>
</feature>
<feature type="compositionally biased region" description="Pro residues" evidence="2">
    <location>
        <begin position="337"/>
        <end position="353"/>
    </location>
</feature>
<feature type="region of interest" description="Disordered" evidence="2">
    <location>
        <begin position="82"/>
        <end position="140"/>
    </location>
</feature>
<comment type="caution">
    <text evidence="3">The sequence shown here is derived from an EMBL/GenBank/DDBJ whole genome shotgun (WGS) entry which is preliminary data.</text>
</comment>
<feature type="compositionally biased region" description="Low complexity" evidence="2">
    <location>
        <begin position="499"/>
        <end position="513"/>
    </location>
</feature>
<feature type="region of interest" description="Disordered" evidence="2">
    <location>
        <begin position="293"/>
        <end position="370"/>
    </location>
</feature>
<dbReference type="Proteomes" id="UP000719412">
    <property type="component" value="Unassembled WGS sequence"/>
</dbReference>
<accession>A0A8J6HBX2</accession>
<evidence type="ECO:0000256" key="2">
    <source>
        <dbReference type="SAM" id="MobiDB-lite"/>
    </source>
</evidence>
<comment type="similarity">
    <text evidence="1">Belongs to the peptidase S54 family.</text>
</comment>
<feature type="region of interest" description="Disordered" evidence="2">
    <location>
        <begin position="498"/>
        <end position="523"/>
    </location>
</feature>
<evidence type="ECO:0000256" key="1">
    <source>
        <dbReference type="ARBA" id="ARBA00009045"/>
    </source>
</evidence>
<gene>
    <name evidence="3" type="ORF">GEV33_011126</name>
</gene>
<feature type="compositionally biased region" description="Basic and acidic residues" evidence="2">
    <location>
        <begin position="82"/>
        <end position="104"/>
    </location>
</feature>
<feature type="compositionally biased region" description="Basic residues" evidence="2">
    <location>
        <begin position="841"/>
        <end position="851"/>
    </location>
</feature>
<organism evidence="3 4">
    <name type="scientific">Tenebrio molitor</name>
    <name type="common">Yellow mealworm beetle</name>
    <dbReference type="NCBI Taxonomy" id="7067"/>
    <lineage>
        <taxon>Eukaryota</taxon>
        <taxon>Metazoa</taxon>
        <taxon>Ecdysozoa</taxon>
        <taxon>Arthropoda</taxon>
        <taxon>Hexapoda</taxon>
        <taxon>Insecta</taxon>
        <taxon>Pterygota</taxon>
        <taxon>Neoptera</taxon>
        <taxon>Endopterygota</taxon>
        <taxon>Coleoptera</taxon>
        <taxon>Polyphaga</taxon>
        <taxon>Cucujiformia</taxon>
        <taxon>Tenebrionidae</taxon>
        <taxon>Tenebrio</taxon>
    </lineage>
</organism>
<keyword evidence="4" id="KW-1185">Reference proteome</keyword>
<proteinExistence type="inferred from homology"/>
<dbReference type="PANTHER" id="PTHR45965">
    <property type="entry name" value="INACTIVE RHOMBOID PROTEIN"/>
    <property type="match status" value="1"/>
</dbReference>
<dbReference type="GO" id="GO:0005789">
    <property type="term" value="C:endoplasmic reticulum membrane"/>
    <property type="evidence" value="ECO:0007669"/>
    <property type="project" value="TreeGrafter"/>
</dbReference>
<dbReference type="PANTHER" id="PTHR45965:SF3">
    <property type="entry name" value="INACTIVE RHOMBOID PROTEIN 1"/>
    <property type="match status" value="1"/>
</dbReference>